<gene>
    <name evidence="1" type="ORF">V8J38_11115</name>
</gene>
<protein>
    <recommendedName>
        <fullName evidence="3">DUF1983 domain-containing protein</fullName>
    </recommendedName>
</protein>
<keyword evidence="2" id="KW-1185">Reference proteome</keyword>
<evidence type="ECO:0000313" key="1">
    <source>
        <dbReference type="EMBL" id="WWT53803.1"/>
    </source>
</evidence>
<sequence>MARLIIPDELTSVTFQATAQTVFPISFALFGKDNLRVFVDGNELPQSSFTFSGALLEGGGYQGGTVTLTSAATGEVTIERDIRPVRASNYAPSNFVQVGAVDQALNRLTAVDQDLARRQAEDRARLEEAIEEAGDSLGNINKLDKREGLADLLNKAAGRASLESPRMITAEMYGDVLSTAANAALMAGLPFLQQAEADLIIDLTPYLASAVTDTDRYNAVKGVLSWAQKVVGPSNYRTILQLPVGLTDVGGAGSNTQNFNLSGKDGRKITFSAPQIVDFIGITSISSVPGMGTERIVTVGLSAPLPARVVPNYILGLQELVGNNDIGFFGGGVRVDTIAGDRMSFTYRRLFHVPPTDPTVLTAGGPINTRPRNSVVVPYSSFIGAWSSAAAEGMFTLRDGAQVDSRWIGWGSKDTGTQGAIVSVVGAGSRWTSLDWECWLGGGERVARGAFGGDLNFNRACIGADSRTSSSYLIETQGYATVQITRSDLGGGRSGCVSVSNGGGGYLGQNNFHGGNIACIVARQAPVLVYPGHAYGSQIGALATDGGVLMGGNGTTFLTTHRCNIGWDGKRGGRVVGPLTSDNDVSASWARADMMRDGSVYTTRDVNPTDAGRSVTLANNTFKQASLRGTVGTLLITCRSSIVSNWYAVVSGSNVVSGGSSVTIHLGSDARNSIASGTTQLADGATNLAVPAAGLPGTPINAGRHTYGIWANAGAPFLQMVNEDGGERIYDIIITGDLELGVFS</sequence>
<dbReference type="Proteomes" id="UP001363460">
    <property type="component" value="Chromosome"/>
</dbReference>
<name>A0ABZ2I8A3_9CAUL</name>
<dbReference type="EMBL" id="CP146369">
    <property type="protein sequence ID" value="WWT53803.1"/>
    <property type="molecule type" value="Genomic_DNA"/>
</dbReference>
<reference evidence="1 2" key="1">
    <citation type="submission" date="2024-02" db="EMBL/GenBank/DDBJ databases">
        <title>Distribution and functional of Brevundimonas-related endobacteria within Verticillium dahliae.</title>
        <authorList>
            <person name="Zeng H."/>
        </authorList>
    </citation>
    <scope>NUCLEOTIDE SEQUENCE [LARGE SCALE GENOMIC DNA]</scope>
    <source>
        <strain evidence="1 2">TRM 44200</strain>
    </source>
</reference>
<dbReference type="RefSeq" id="WP_338575702.1">
    <property type="nucleotide sequence ID" value="NZ_CP146369.1"/>
</dbReference>
<organism evidence="1 2">
    <name type="scientific">Brevundimonas olei</name>
    <dbReference type="NCBI Taxonomy" id="657642"/>
    <lineage>
        <taxon>Bacteria</taxon>
        <taxon>Pseudomonadati</taxon>
        <taxon>Pseudomonadota</taxon>
        <taxon>Alphaproteobacteria</taxon>
        <taxon>Caulobacterales</taxon>
        <taxon>Caulobacteraceae</taxon>
        <taxon>Brevundimonas</taxon>
    </lineage>
</organism>
<accession>A0ABZ2I8A3</accession>
<evidence type="ECO:0000313" key="2">
    <source>
        <dbReference type="Proteomes" id="UP001363460"/>
    </source>
</evidence>
<proteinExistence type="predicted"/>
<evidence type="ECO:0008006" key="3">
    <source>
        <dbReference type="Google" id="ProtNLM"/>
    </source>
</evidence>